<dbReference type="EMBL" id="BK015334">
    <property type="protein sequence ID" value="DAE01857.1"/>
    <property type="molecule type" value="Genomic_DNA"/>
</dbReference>
<reference evidence="1" key="1">
    <citation type="journal article" date="2021" name="Proc. Natl. Acad. Sci. U.S.A.">
        <title>A Catalog of Tens of Thousands of Viruses from Human Metagenomes Reveals Hidden Associations with Chronic Diseases.</title>
        <authorList>
            <person name="Tisza M.J."/>
            <person name="Buck C.B."/>
        </authorList>
    </citation>
    <scope>NUCLEOTIDE SEQUENCE</scope>
    <source>
        <strain evidence="1">CtD8022</strain>
    </source>
</reference>
<proteinExistence type="predicted"/>
<accession>A0A8S5P603</accession>
<evidence type="ECO:0000313" key="1">
    <source>
        <dbReference type="EMBL" id="DAE01857.1"/>
    </source>
</evidence>
<organism evidence="1">
    <name type="scientific">Myoviridae sp. ctD8022</name>
    <dbReference type="NCBI Taxonomy" id="2825056"/>
    <lineage>
        <taxon>Viruses</taxon>
        <taxon>Duplodnaviria</taxon>
        <taxon>Heunggongvirae</taxon>
        <taxon>Uroviricota</taxon>
        <taxon>Caudoviricetes</taxon>
    </lineage>
</organism>
<name>A0A8S5P603_9CAUD</name>
<sequence length="41" mass="4870">MCRGFRRLSILLTRRFLYRLPLCTRGQAFFTPFSGYLKAVL</sequence>
<protein>
    <submittedName>
        <fullName evidence="1">Uncharacterized protein</fullName>
    </submittedName>
</protein>